<dbReference type="Proteomes" id="UP001219518">
    <property type="component" value="Unassembled WGS sequence"/>
</dbReference>
<keyword evidence="3 4" id="KW-0326">Glycosidase</keyword>
<reference evidence="6" key="1">
    <citation type="submission" date="2021-07" db="EMBL/GenBank/DDBJ databases">
        <authorList>
            <person name="Catto M.A."/>
            <person name="Jacobson A."/>
            <person name="Kennedy G."/>
            <person name="Labadie P."/>
            <person name="Hunt B.G."/>
            <person name="Srinivasan R."/>
        </authorList>
    </citation>
    <scope>NUCLEOTIDE SEQUENCE</scope>
    <source>
        <strain evidence="6">PL_HMW_Pooled</strain>
        <tissue evidence="6">Head</tissue>
    </source>
</reference>
<evidence type="ECO:0000313" key="6">
    <source>
        <dbReference type="EMBL" id="KAK3925670.1"/>
    </source>
</evidence>
<evidence type="ECO:0000256" key="2">
    <source>
        <dbReference type="ARBA" id="ARBA00022801"/>
    </source>
</evidence>
<sequence length="375" mass="41374">MPHPDKRGNGRVAISSWHYLPKMNVAAVICFFVGAVACQVAPAYAKVGFSVSGTTILAPNGSPFVMRGINYAHSWFKNDAEVAIPAIAATGANVIRIVLSDGGQYTEDKAADVVRLLNLCEQNKLVAILEASIIYIFLDTELVTVFRTPLFGKGVRKVTVPTLETQVHDATGSDDIGKLRRAANYWKNLAETLKGREDRVIINIANEWFGSSGKSAQWAEGYMEVLPTLRWAGLEHLIVVDSPGWGQDAAAIAQEGIRIFEADPRRNTIFSIHMYEVAAPNAETVKRHIDNSLAIGVPLIIGEFSDKQSKKDVDYKSIMKYCNERSVGWLAWSWHGNNIDTKNMDISNKPSTDLTPLGEEIVGHIKREAKIPNIW</sequence>
<evidence type="ECO:0000256" key="1">
    <source>
        <dbReference type="ARBA" id="ARBA00005641"/>
    </source>
</evidence>
<evidence type="ECO:0000313" key="7">
    <source>
        <dbReference type="Proteomes" id="UP001219518"/>
    </source>
</evidence>
<dbReference type="SUPFAM" id="SSF51445">
    <property type="entry name" value="(Trans)glycosidases"/>
    <property type="match status" value="1"/>
</dbReference>
<keyword evidence="7" id="KW-1185">Reference proteome</keyword>
<accession>A0AAE1LNA3</accession>
<dbReference type="Gene3D" id="3.20.20.80">
    <property type="entry name" value="Glycosidases"/>
    <property type="match status" value="2"/>
</dbReference>
<proteinExistence type="inferred from homology"/>
<feature type="domain" description="Glycoside hydrolase family 5" evidence="5">
    <location>
        <begin position="59"/>
        <end position="337"/>
    </location>
</feature>
<name>A0AAE1LNA3_9NEOP</name>
<dbReference type="InterPro" id="IPR017853">
    <property type="entry name" value="GH"/>
</dbReference>
<dbReference type="PANTHER" id="PTHR34142">
    <property type="entry name" value="ENDO-BETA-1,4-GLUCANASE A"/>
    <property type="match status" value="1"/>
</dbReference>
<dbReference type="GO" id="GO:0004553">
    <property type="term" value="F:hydrolase activity, hydrolyzing O-glycosyl compounds"/>
    <property type="evidence" value="ECO:0007669"/>
    <property type="project" value="InterPro"/>
</dbReference>
<evidence type="ECO:0000256" key="3">
    <source>
        <dbReference type="ARBA" id="ARBA00023295"/>
    </source>
</evidence>
<keyword evidence="2 4" id="KW-0378">Hydrolase</keyword>
<dbReference type="AlphaFoldDB" id="A0AAE1LNA3"/>
<dbReference type="Pfam" id="PF00150">
    <property type="entry name" value="Cellulase"/>
    <property type="match status" value="1"/>
</dbReference>
<evidence type="ECO:0000256" key="4">
    <source>
        <dbReference type="RuleBase" id="RU361153"/>
    </source>
</evidence>
<gene>
    <name evidence="6" type="ORF">KUF71_013919</name>
</gene>
<dbReference type="EMBL" id="JAHWGI010001240">
    <property type="protein sequence ID" value="KAK3925670.1"/>
    <property type="molecule type" value="Genomic_DNA"/>
</dbReference>
<comment type="similarity">
    <text evidence="1 4">Belongs to the glycosyl hydrolase 5 (cellulase A) family.</text>
</comment>
<dbReference type="GO" id="GO:0009251">
    <property type="term" value="P:glucan catabolic process"/>
    <property type="evidence" value="ECO:0007669"/>
    <property type="project" value="TreeGrafter"/>
</dbReference>
<comment type="caution">
    <text evidence="6">The sequence shown here is derived from an EMBL/GenBank/DDBJ whole genome shotgun (WGS) entry which is preliminary data.</text>
</comment>
<protein>
    <submittedName>
        <fullName evidence="6">Mannan endo-1,4-beta-mannosidase</fullName>
    </submittedName>
</protein>
<organism evidence="6 7">
    <name type="scientific">Frankliniella fusca</name>
    <dbReference type="NCBI Taxonomy" id="407009"/>
    <lineage>
        <taxon>Eukaryota</taxon>
        <taxon>Metazoa</taxon>
        <taxon>Ecdysozoa</taxon>
        <taxon>Arthropoda</taxon>
        <taxon>Hexapoda</taxon>
        <taxon>Insecta</taxon>
        <taxon>Pterygota</taxon>
        <taxon>Neoptera</taxon>
        <taxon>Paraneoptera</taxon>
        <taxon>Thysanoptera</taxon>
        <taxon>Terebrantia</taxon>
        <taxon>Thripoidea</taxon>
        <taxon>Thripidae</taxon>
        <taxon>Frankliniella</taxon>
    </lineage>
</organism>
<dbReference type="InterPro" id="IPR001547">
    <property type="entry name" value="Glyco_hydro_5"/>
</dbReference>
<evidence type="ECO:0000259" key="5">
    <source>
        <dbReference type="Pfam" id="PF00150"/>
    </source>
</evidence>
<dbReference type="PANTHER" id="PTHR34142:SF1">
    <property type="entry name" value="GLYCOSIDE HYDROLASE FAMILY 5 DOMAIN-CONTAINING PROTEIN"/>
    <property type="match status" value="1"/>
</dbReference>
<reference evidence="6" key="2">
    <citation type="journal article" date="2023" name="BMC Genomics">
        <title>Pest status, molecular evolution, and epigenetic factors derived from the genome assembly of Frankliniella fusca, a thysanopteran phytovirus vector.</title>
        <authorList>
            <person name="Catto M.A."/>
            <person name="Labadie P.E."/>
            <person name="Jacobson A.L."/>
            <person name="Kennedy G.G."/>
            <person name="Srinivasan R."/>
            <person name="Hunt B.G."/>
        </authorList>
    </citation>
    <scope>NUCLEOTIDE SEQUENCE</scope>
    <source>
        <strain evidence="6">PL_HMW_Pooled</strain>
    </source>
</reference>